<evidence type="ECO:0000259" key="1">
    <source>
        <dbReference type="PROSITE" id="PS50011"/>
    </source>
</evidence>
<dbReference type="SUPFAM" id="SSF56112">
    <property type="entry name" value="Protein kinase-like (PK-like)"/>
    <property type="match status" value="1"/>
</dbReference>
<evidence type="ECO:0000313" key="3">
    <source>
        <dbReference type="Proteomes" id="UP000235786"/>
    </source>
</evidence>
<proteinExistence type="predicted"/>
<name>A0A2J6REJ2_HYAVF</name>
<accession>A0A2J6REJ2</accession>
<dbReference type="PANTHER" id="PTHR37542:SF1">
    <property type="entry name" value="PRION-INHIBITION AND PROPAGATION HELO DOMAIN-CONTAINING PROTEIN"/>
    <property type="match status" value="1"/>
</dbReference>
<organism evidence="2 3">
    <name type="scientific">Hyaloscypha variabilis (strain UAMH 11265 / GT02V1 / F)</name>
    <name type="common">Meliniomyces variabilis</name>
    <dbReference type="NCBI Taxonomy" id="1149755"/>
    <lineage>
        <taxon>Eukaryota</taxon>
        <taxon>Fungi</taxon>
        <taxon>Dikarya</taxon>
        <taxon>Ascomycota</taxon>
        <taxon>Pezizomycotina</taxon>
        <taxon>Leotiomycetes</taxon>
        <taxon>Helotiales</taxon>
        <taxon>Hyaloscyphaceae</taxon>
        <taxon>Hyaloscypha</taxon>
        <taxon>Hyaloscypha variabilis</taxon>
    </lineage>
</organism>
<dbReference type="GO" id="GO:0005524">
    <property type="term" value="F:ATP binding"/>
    <property type="evidence" value="ECO:0007669"/>
    <property type="project" value="InterPro"/>
</dbReference>
<gene>
    <name evidence="2" type="ORF">L207DRAFT_556304</name>
</gene>
<dbReference type="InterPro" id="IPR011009">
    <property type="entry name" value="Kinase-like_dom_sf"/>
</dbReference>
<reference evidence="2 3" key="1">
    <citation type="submission" date="2016-04" db="EMBL/GenBank/DDBJ databases">
        <title>A degradative enzymes factory behind the ericoid mycorrhizal symbiosis.</title>
        <authorList>
            <consortium name="DOE Joint Genome Institute"/>
            <person name="Martino E."/>
            <person name="Morin E."/>
            <person name="Grelet G."/>
            <person name="Kuo A."/>
            <person name="Kohler A."/>
            <person name="Daghino S."/>
            <person name="Barry K."/>
            <person name="Choi C."/>
            <person name="Cichocki N."/>
            <person name="Clum A."/>
            <person name="Copeland A."/>
            <person name="Hainaut M."/>
            <person name="Haridas S."/>
            <person name="Labutti K."/>
            <person name="Lindquist E."/>
            <person name="Lipzen A."/>
            <person name="Khouja H.-R."/>
            <person name="Murat C."/>
            <person name="Ohm R."/>
            <person name="Olson A."/>
            <person name="Spatafora J."/>
            <person name="Veneault-Fourrey C."/>
            <person name="Henrissat B."/>
            <person name="Grigoriev I."/>
            <person name="Martin F."/>
            <person name="Perotto S."/>
        </authorList>
    </citation>
    <scope>NUCLEOTIDE SEQUENCE [LARGE SCALE GENOMIC DNA]</scope>
    <source>
        <strain evidence="2 3">F</strain>
    </source>
</reference>
<dbReference type="EMBL" id="KZ613950">
    <property type="protein sequence ID" value="PMD36940.1"/>
    <property type="molecule type" value="Genomic_DNA"/>
</dbReference>
<dbReference type="Proteomes" id="UP000235786">
    <property type="component" value="Unassembled WGS sequence"/>
</dbReference>
<keyword evidence="3" id="KW-1185">Reference proteome</keyword>
<dbReference type="GO" id="GO:0004672">
    <property type="term" value="F:protein kinase activity"/>
    <property type="evidence" value="ECO:0007669"/>
    <property type="project" value="InterPro"/>
</dbReference>
<dbReference type="InterPro" id="IPR000719">
    <property type="entry name" value="Prot_kinase_dom"/>
</dbReference>
<evidence type="ECO:0000313" key="2">
    <source>
        <dbReference type="EMBL" id="PMD36940.1"/>
    </source>
</evidence>
<dbReference type="Gene3D" id="1.10.510.10">
    <property type="entry name" value="Transferase(Phosphotransferase) domain 1"/>
    <property type="match status" value="1"/>
</dbReference>
<protein>
    <recommendedName>
        <fullName evidence="1">Protein kinase domain-containing protein</fullName>
    </recommendedName>
</protein>
<dbReference type="OrthoDB" id="1911848at2759"/>
<feature type="domain" description="Protein kinase" evidence="1">
    <location>
        <begin position="194"/>
        <end position="524"/>
    </location>
</feature>
<dbReference type="AlphaFoldDB" id="A0A2J6REJ2"/>
<sequence>MEIGTVIGLLQFSDQCIKYGTKLVKRCKTYRHAQEEAKELLTTIELNWLKTDAQIAFLRSIADNLDEKYLAMQCHILSELEGKLKTASLTLDQLIRSKEQGIVLMSTCKKIVFAFKKDSLQVIVEDLEKWQARFDPCWMLIMRLESRFVDDQLFRETQKPAAAQSQFILTAGGIRDAARAILTNEYSGGMTWLETSLSSVTRLPSSHVLQAWDSRSSRLVLLDQMRCMPFADVEQTTKDAQKLAYILQKVDSKTFGLLNCQGIIREPKNAQGGYGASQTPPNFNFVFSIPDNVQNPRSLRYLLQEAAPHPLNKRLDLAKKLANSVLYIHTARFVHKNLRPETIIVFEDSKSVIGSPYLFGFQMFRPVDGQTYMIGDGNWEQNLYRHPSRQGIQPEDRYRMHHDIYSLGVVLLEVGLWSTFVEYPEACTGIAVPSNCLAELPAGVEKDPRRRAFKNKQMLEELAEQNLPRIIGQQYTDVVLLCLRCLNEGDEADLLSDYNGHRGEFDIGTQFAYSVLDRIHSISL</sequence>
<dbReference type="PANTHER" id="PTHR37542">
    <property type="entry name" value="HELO DOMAIN-CONTAINING PROTEIN-RELATED"/>
    <property type="match status" value="1"/>
</dbReference>
<dbReference type="STRING" id="1149755.A0A2J6REJ2"/>
<dbReference type="PROSITE" id="PS50011">
    <property type="entry name" value="PROTEIN_KINASE_DOM"/>
    <property type="match status" value="1"/>
</dbReference>